<evidence type="ECO:0000313" key="10">
    <source>
        <dbReference type="Proteomes" id="UP001139336"/>
    </source>
</evidence>
<evidence type="ECO:0000256" key="2">
    <source>
        <dbReference type="ARBA" id="ARBA00007935"/>
    </source>
</evidence>
<dbReference type="InterPro" id="IPR037294">
    <property type="entry name" value="ABC_BtuC-like"/>
</dbReference>
<feature type="transmembrane region" description="Helical" evidence="8">
    <location>
        <begin position="202"/>
        <end position="223"/>
    </location>
</feature>
<gene>
    <name evidence="9" type="ORF">L1O03_09270</name>
</gene>
<dbReference type="PANTHER" id="PTHR30472:SF1">
    <property type="entry name" value="FE(3+) DICITRATE TRANSPORT SYSTEM PERMEASE PROTEIN FECC-RELATED"/>
    <property type="match status" value="1"/>
</dbReference>
<evidence type="ECO:0000256" key="3">
    <source>
        <dbReference type="ARBA" id="ARBA00022448"/>
    </source>
</evidence>
<accession>A0A9X1QQB4</accession>
<feature type="transmembrane region" description="Helical" evidence="8">
    <location>
        <begin position="264"/>
        <end position="283"/>
    </location>
</feature>
<dbReference type="CDD" id="cd06550">
    <property type="entry name" value="TM_ABC_iron-siderophores_like"/>
    <property type="match status" value="1"/>
</dbReference>
<feature type="transmembrane region" description="Helical" evidence="8">
    <location>
        <begin position="127"/>
        <end position="147"/>
    </location>
</feature>
<dbReference type="AlphaFoldDB" id="A0A9X1QQB4"/>
<feature type="transmembrane region" description="Helical" evidence="8">
    <location>
        <begin position="70"/>
        <end position="89"/>
    </location>
</feature>
<name>A0A9X1QQB4_9CORY</name>
<dbReference type="SUPFAM" id="SSF81345">
    <property type="entry name" value="ABC transporter involved in vitamin B12 uptake, BtuC"/>
    <property type="match status" value="1"/>
</dbReference>
<evidence type="ECO:0000256" key="6">
    <source>
        <dbReference type="ARBA" id="ARBA00022989"/>
    </source>
</evidence>
<evidence type="ECO:0000256" key="7">
    <source>
        <dbReference type="ARBA" id="ARBA00023136"/>
    </source>
</evidence>
<keyword evidence="6 8" id="KW-1133">Transmembrane helix</keyword>
<feature type="transmembrane region" description="Helical" evidence="8">
    <location>
        <begin position="159"/>
        <end position="182"/>
    </location>
</feature>
<dbReference type="Gene3D" id="1.10.3470.10">
    <property type="entry name" value="ABC transporter involved in vitamin B12 uptake, BtuC"/>
    <property type="match status" value="1"/>
</dbReference>
<dbReference type="GO" id="GO:0005886">
    <property type="term" value="C:plasma membrane"/>
    <property type="evidence" value="ECO:0007669"/>
    <property type="project" value="UniProtKB-SubCell"/>
</dbReference>
<dbReference type="GO" id="GO:0022857">
    <property type="term" value="F:transmembrane transporter activity"/>
    <property type="evidence" value="ECO:0007669"/>
    <property type="project" value="InterPro"/>
</dbReference>
<dbReference type="RefSeq" id="WP_236119495.1">
    <property type="nucleotide sequence ID" value="NZ_JAKGSI010000004.1"/>
</dbReference>
<feature type="transmembrane region" description="Helical" evidence="8">
    <location>
        <begin position="290"/>
        <end position="312"/>
    </location>
</feature>
<comment type="caution">
    <text evidence="9">The sequence shown here is derived from an EMBL/GenBank/DDBJ whole genome shotgun (WGS) entry which is preliminary data.</text>
</comment>
<evidence type="ECO:0000256" key="4">
    <source>
        <dbReference type="ARBA" id="ARBA00022475"/>
    </source>
</evidence>
<keyword evidence="4" id="KW-1003">Cell membrane</keyword>
<reference evidence="9" key="1">
    <citation type="submission" date="2022-01" db="EMBL/GenBank/DDBJ databases">
        <title>Corynebacterium sp. nov isolated from isolated from the feces of the greater white-fronted geese (Anser albifrons) at Poyang Lake, PR China.</title>
        <authorList>
            <person name="Liu Q."/>
        </authorList>
    </citation>
    <scope>NUCLEOTIDE SEQUENCE</scope>
    <source>
        <strain evidence="9">JCM 32435</strain>
    </source>
</reference>
<dbReference type="GO" id="GO:0033214">
    <property type="term" value="P:siderophore-iron import into cell"/>
    <property type="evidence" value="ECO:0007669"/>
    <property type="project" value="TreeGrafter"/>
</dbReference>
<proteinExistence type="inferred from homology"/>
<comment type="subcellular location">
    <subcellularLocation>
        <location evidence="1">Cell membrane</location>
        <topology evidence="1">Multi-pass membrane protein</topology>
    </subcellularLocation>
</comment>
<keyword evidence="10" id="KW-1185">Reference proteome</keyword>
<feature type="transmembrane region" description="Helical" evidence="8">
    <location>
        <begin position="101"/>
        <end position="121"/>
    </location>
</feature>
<evidence type="ECO:0000313" key="9">
    <source>
        <dbReference type="EMBL" id="MCF4007359.1"/>
    </source>
</evidence>
<dbReference type="InterPro" id="IPR000522">
    <property type="entry name" value="ABC_transptr_permease_BtuC"/>
</dbReference>
<dbReference type="EMBL" id="JAKGSI010000004">
    <property type="protein sequence ID" value="MCF4007359.1"/>
    <property type="molecule type" value="Genomic_DNA"/>
</dbReference>
<keyword evidence="3" id="KW-0813">Transport</keyword>
<organism evidence="9 10">
    <name type="scientific">Corynebacterium uropygiale</name>
    <dbReference type="NCBI Taxonomy" id="1775911"/>
    <lineage>
        <taxon>Bacteria</taxon>
        <taxon>Bacillati</taxon>
        <taxon>Actinomycetota</taxon>
        <taxon>Actinomycetes</taxon>
        <taxon>Mycobacteriales</taxon>
        <taxon>Corynebacteriaceae</taxon>
        <taxon>Corynebacterium</taxon>
    </lineage>
</organism>
<keyword evidence="5 8" id="KW-0812">Transmembrane</keyword>
<sequence length="344" mass="34948">MTLSPPRPTLSHRAHRGALLAVCVLLILPLAALSLFIGSRTIGPGTVMEALLHADPTNDDHLVIWNSRLPRAFIAVCGGACLGVAGALMQSLTRNALAEPGTLGVNAGAAAGVVTGLFIVGSTSIAVYVWFAFAGAALAALLVHRLGRAHEAGQNSVRLVLAGAGISVTLGSFTTLAILAGPSEVFSSMRSWATGSIEGRDWSYLPIPAVALVVGALACVYLAGPLNSTTLGADLGRALGVNIPLTWGLTNLTIILLAGAATAAMGPVSFVGLAAPHVARTVAGPDHRWLLPFSGVFATILLLLADIAGRVVVAPSEIGAGIMSAFIGAPFFIGLIRRGKVAGL</sequence>
<dbReference type="PANTHER" id="PTHR30472">
    <property type="entry name" value="FERRIC ENTEROBACTIN TRANSPORT SYSTEM PERMEASE PROTEIN"/>
    <property type="match status" value="1"/>
</dbReference>
<dbReference type="Pfam" id="PF01032">
    <property type="entry name" value="FecCD"/>
    <property type="match status" value="1"/>
</dbReference>
<feature type="transmembrane region" description="Helical" evidence="8">
    <location>
        <begin position="318"/>
        <end position="336"/>
    </location>
</feature>
<comment type="similarity">
    <text evidence="2">Belongs to the binding-protein-dependent transport system permease family. FecCD subfamily.</text>
</comment>
<dbReference type="Proteomes" id="UP001139336">
    <property type="component" value="Unassembled WGS sequence"/>
</dbReference>
<keyword evidence="7 8" id="KW-0472">Membrane</keyword>
<evidence type="ECO:0000256" key="5">
    <source>
        <dbReference type="ARBA" id="ARBA00022692"/>
    </source>
</evidence>
<evidence type="ECO:0000256" key="1">
    <source>
        <dbReference type="ARBA" id="ARBA00004651"/>
    </source>
</evidence>
<dbReference type="FunFam" id="1.10.3470.10:FF:000001">
    <property type="entry name" value="Vitamin B12 ABC transporter permease BtuC"/>
    <property type="match status" value="1"/>
</dbReference>
<evidence type="ECO:0000256" key="8">
    <source>
        <dbReference type="SAM" id="Phobius"/>
    </source>
</evidence>
<protein>
    <submittedName>
        <fullName evidence="9">Iron ABC transporter permease</fullName>
    </submittedName>
</protein>